<feature type="site" description="Transition state stabilizer" evidence="8">
    <location>
        <position position="153"/>
    </location>
</feature>
<evidence type="ECO:0000256" key="1">
    <source>
        <dbReference type="ARBA" id="ARBA00001936"/>
    </source>
</evidence>
<organism evidence="10 11">
    <name type="scientific">Manganibacter manganicus</name>
    <dbReference type="NCBI Taxonomy" id="1873176"/>
    <lineage>
        <taxon>Bacteria</taxon>
        <taxon>Pseudomonadati</taxon>
        <taxon>Pseudomonadota</taxon>
        <taxon>Alphaproteobacteria</taxon>
        <taxon>Hyphomicrobiales</taxon>
        <taxon>Phyllobacteriaceae</taxon>
        <taxon>Manganibacter</taxon>
    </lineage>
</organism>
<evidence type="ECO:0000313" key="10">
    <source>
        <dbReference type="EMBL" id="OQM75765.1"/>
    </source>
</evidence>
<evidence type="ECO:0000256" key="5">
    <source>
        <dbReference type="ARBA" id="ARBA00022842"/>
    </source>
</evidence>
<feature type="site" description="Important for catalytic activity" evidence="8">
    <location>
        <position position="222"/>
    </location>
</feature>
<dbReference type="OrthoDB" id="9803914at2"/>
<dbReference type="GO" id="GO:0008311">
    <property type="term" value="F:double-stranded DNA 3'-5' DNA exonuclease activity"/>
    <property type="evidence" value="ECO:0007669"/>
    <property type="project" value="InterPro"/>
</dbReference>
<dbReference type="PANTHER" id="PTHR43250:SF2">
    <property type="entry name" value="EXODEOXYRIBONUCLEASE III"/>
    <property type="match status" value="1"/>
</dbReference>
<feature type="site" description="Interaction with DNA substrate" evidence="8">
    <location>
        <position position="252"/>
    </location>
</feature>
<dbReference type="InterPro" id="IPR036691">
    <property type="entry name" value="Endo/exonu/phosph_ase_sf"/>
</dbReference>
<dbReference type="PROSITE" id="PS51435">
    <property type="entry name" value="AP_NUCLEASE_F1_4"/>
    <property type="match status" value="1"/>
</dbReference>
<feature type="binding site" evidence="7">
    <location>
        <position position="153"/>
    </location>
    <ligand>
        <name>Mg(2+)</name>
        <dbReference type="ChEBI" id="CHEBI:18420"/>
        <label>1</label>
    </ligand>
</feature>
<dbReference type="STRING" id="1873176.BFN67_02275"/>
<dbReference type="RefSeq" id="WP_080919315.1">
    <property type="nucleotide sequence ID" value="NZ_MDET01000012.1"/>
</dbReference>
<evidence type="ECO:0000256" key="4">
    <source>
        <dbReference type="ARBA" id="ARBA00022801"/>
    </source>
</evidence>
<reference evidence="10 11" key="1">
    <citation type="journal article" date="2016" name="Int. J. Syst. Evol. Microbiol.">
        <title>Pseudaminobacter manganicus sp. nov., isolated from sludge of a manganese mine.</title>
        <authorList>
            <person name="Li J."/>
            <person name="Huang J."/>
            <person name="Liao S."/>
            <person name="Wang G."/>
        </authorList>
    </citation>
    <scope>NUCLEOTIDE SEQUENCE [LARGE SCALE GENOMIC DNA]</scope>
    <source>
        <strain evidence="10 11">JH-7</strain>
    </source>
</reference>
<evidence type="ECO:0000256" key="6">
    <source>
        <dbReference type="PIRSR" id="PIRSR604808-1"/>
    </source>
</evidence>
<dbReference type="PROSITE" id="PS00726">
    <property type="entry name" value="AP_NUCLEASE_F1_1"/>
    <property type="match status" value="1"/>
</dbReference>
<name>A0A1V8RRH7_9HYPH</name>
<dbReference type="InterPro" id="IPR037493">
    <property type="entry name" value="ExoIII-like"/>
</dbReference>
<dbReference type="Pfam" id="PF03372">
    <property type="entry name" value="Exo_endo_phos"/>
    <property type="match status" value="1"/>
</dbReference>
<dbReference type="GO" id="GO:0003677">
    <property type="term" value="F:DNA binding"/>
    <property type="evidence" value="ECO:0007669"/>
    <property type="project" value="InterPro"/>
</dbReference>
<comment type="similarity">
    <text evidence="2">Belongs to the DNA repair enzymes AP/ExoA family.</text>
</comment>
<dbReference type="SUPFAM" id="SSF56219">
    <property type="entry name" value="DNase I-like"/>
    <property type="match status" value="1"/>
</dbReference>
<dbReference type="NCBIfam" id="TIGR00633">
    <property type="entry name" value="xth"/>
    <property type="match status" value="1"/>
</dbReference>
<keyword evidence="3 7" id="KW-0479">Metal-binding</keyword>
<keyword evidence="7" id="KW-0464">Manganese</keyword>
<feature type="domain" description="Endonuclease/exonuclease/phosphatase" evidence="9">
    <location>
        <begin position="4"/>
        <end position="252"/>
    </location>
</feature>
<gene>
    <name evidence="10" type="ORF">BFN67_02275</name>
</gene>
<dbReference type="InterPro" id="IPR020847">
    <property type="entry name" value="AP_endonuclease_F1_BS"/>
</dbReference>
<evidence type="ECO:0000256" key="7">
    <source>
        <dbReference type="PIRSR" id="PIRSR604808-2"/>
    </source>
</evidence>
<dbReference type="GO" id="GO:0046872">
    <property type="term" value="F:metal ion binding"/>
    <property type="evidence" value="ECO:0007669"/>
    <property type="project" value="UniProtKB-KW"/>
</dbReference>
<proteinExistence type="inferred from homology"/>
<dbReference type="CDD" id="cd09086">
    <property type="entry name" value="ExoIII-like_AP-endo"/>
    <property type="match status" value="1"/>
</dbReference>
<evidence type="ECO:0000256" key="8">
    <source>
        <dbReference type="PIRSR" id="PIRSR604808-3"/>
    </source>
</evidence>
<dbReference type="Gene3D" id="3.60.10.10">
    <property type="entry name" value="Endonuclease/exonuclease/phosphatase"/>
    <property type="match status" value="1"/>
</dbReference>
<dbReference type="InterPro" id="IPR004808">
    <property type="entry name" value="AP_endonuc_1"/>
</dbReference>
<comment type="cofactor">
    <cofactor evidence="1">
        <name>Mn(2+)</name>
        <dbReference type="ChEBI" id="CHEBI:29035"/>
    </cofactor>
</comment>
<dbReference type="PROSITE" id="PS00728">
    <property type="entry name" value="AP_NUCLEASE_F1_3"/>
    <property type="match status" value="1"/>
</dbReference>
<evidence type="ECO:0000313" key="11">
    <source>
        <dbReference type="Proteomes" id="UP000191905"/>
    </source>
</evidence>
<keyword evidence="11" id="KW-1185">Reference proteome</keyword>
<dbReference type="InterPro" id="IPR005135">
    <property type="entry name" value="Endo/exonuclease/phosphatase"/>
</dbReference>
<feature type="active site" description="Proton acceptor" evidence="6">
    <location>
        <position position="252"/>
    </location>
</feature>
<evidence type="ECO:0000256" key="2">
    <source>
        <dbReference type="ARBA" id="ARBA00007092"/>
    </source>
</evidence>
<dbReference type="InterPro" id="IPR020848">
    <property type="entry name" value="AP_endonuclease_F1_CS"/>
</dbReference>
<feature type="binding site" evidence="7">
    <location>
        <position position="34"/>
    </location>
    <ligand>
        <name>Mg(2+)</name>
        <dbReference type="ChEBI" id="CHEBI:18420"/>
        <label>1</label>
    </ligand>
</feature>
<dbReference type="GO" id="GO:0006281">
    <property type="term" value="P:DNA repair"/>
    <property type="evidence" value="ECO:0007669"/>
    <property type="project" value="InterPro"/>
</dbReference>
<feature type="binding site" evidence="7">
    <location>
        <position position="151"/>
    </location>
    <ligand>
        <name>Mg(2+)</name>
        <dbReference type="ChEBI" id="CHEBI:18420"/>
        <label>1</label>
    </ligand>
</feature>
<feature type="active site" evidence="6">
    <location>
        <position position="109"/>
    </location>
</feature>
<dbReference type="AlphaFoldDB" id="A0A1V8RRH7"/>
<accession>A0A1V8RRH7</accession>
<evidence type="ECO:0000256" key="3">
    <source>
        <dbReference type="ARBA" id="ARBA00022723"/>
    </source>
</evidence>
<dbReference type="GO" id="GO:0004519">
    <property type="term" value="F:endonuclease activity"/>
    <property type="evidence" value="ECO:0007669"/>
    <property type="project" value="InterPro"/>
</dbReference>
<protein>
    <submittedName>
        <fullName evidence="10">Exodeoxyribonuclease III</fullName>
    </submittedName>
</protein>
<dbReference type="Proteomes" id="UP000191905">
    <property type="component" value="Unassembled WGS sequence"/>
</dbReference>
<dbReference type="NCBIfam" id="TIGR00195">
    <property type="entry name" value="exoDNase_III"/>
    <property type="match status" value="1"/>
</dbReference>
<keyword evidence="4" id="KW-0378">Hydrolase</keyword>
<comment type="cofactor">
    <cofactor evidence="7">
        <name>Mg(2+)</name>
        <dbReference type="ChEBI" id="CHEBI:18420"/>
    </cofactor>
    <cofactor evidence="7">
        <name>Mn(2+)</name>
        <dbReference type="ChEBI" id="CHEBI:29035"/>
    </cofactor>
    <text evidence="7">Probably binds two magnesium or manganese ions per subunit.</text>
</comment>
<feature type="active site" description="Proton donor/acceptor" evidence="6">
    <location>
        <position position="151"/>
    </location>
</feature>
<feature type="binding site" evidence="7">
    <location>
        <position position="252"/>
    </location>
    <ligand>
        <name>Mg(2+)</name>
        <dbReference type="ChEBI" id="CHEBI:18420"/>
        <label>1</label>
    </ligand>
</feature>
<dbReference type="EMBL" id="MDET01000012">
    <property type="protein sequence ID" value="OQM75765.1"/>
    <property type="molecule type" value="Genomic_DNA"/>
</dbReference>
<comment type="caution">
    <text evidence="10">The sequence shown here is derived from an EMBL/GenBank/DDBJ whole genome shotgun (WGS) entry which is preliminary data.</text>
</comment>
<evidence type="ECO:0000259" key="9">
    <source>
        <dbReference type="Pfam" id="PF03372"/>
    </source>
</evidence>
<dbReference type="PANTHER" id="PTHR43250">
    <property type="entry name" value="EXODEOXYRIBONUCLEASE III"/>
    <property type="match status" value="1"/>
</dbReference>
<sequence>MKIVTWNINGVRARIGNLVHWLNESQPDIVCLQEIKSVDEQFPRAEIEALGYNVETHGQKGFNGVALLSKLPFDEVNRRLPGNDEDEQARFIEGVFSTDKGALRVVSLYLPNGNPIDDPVKFPYKLAWMERLERWATDRMALEEALILAGDYNVIPEPMDARNPEAWLGDALFQPETRQAFRRLKNLGFTEAVRAVTDASETFTFWDYQGGAWQKNNGIRIDHLLLSPEAANRFSAASIEKHVRAWEKPSDHVPVAVELDLAAT</sequence>
<keyword evidence="5 7" id="KW-0460">Magnesium</keyword>
<feature type="binding site" evidence="7">
    <location>
        <position position="251"/>
    </location>
    <ligand>
        <name>Mg(2+)</name>
        <dbReference type="ChEBI" id="CHEBI:18420"/>
        <label>1</label>
    </ligand>
</feature>
<feature type="binding site" evidence="7">
    <location>
        <position position="7"/>
    </location>
    <ligand>
        <name>Mg(2+)</name>
        <dbReference type="ChEBI" id="CHEBI:18420"/>
        <label>1</label>
    </ligand>
</feature>